<evidence type="ECO:0000256" key="6">
    <source>
        <dbReference type="RuleBase" id="RU362125"/>
    </source>
</evidence>
<evidence type="ECO:0000259" key="8">
    <source>
        <dbReference type="Pfam" id="PF02770"/>
    </source>
</evidence>
<feature type="domain" description="Acyl-CoA oxidase/dehydrogenase middle" evidence="8">
    <location>
        <begin position="122"/>
        <end position="216"/>
    </location>
</feature>
<dbReference type="Gene3D" id="1.20.140.10">
    <property type="entry name" value="Butyryl-CoA Dehydrogenase, subunit A, domain 3"/>
    <property type="match status" value="1"/>
</dbReference>
<evidence type="ECO:0000256" key="3">
    <source>
        <dbReference type="ARBA" id="ARBA00022630"/>
    </source>
</evidence>
<dbReference type="Pfam" id="PF02771">
    <property type="entry name" value="Acyl-CoA_dh_N"/>
    <property type="match status" value="1"/>
</dbReference>
<evidence type="ECO:0000313" key="10">
    <source>
        <dbReference type="EMBL" id="KJZ49403.1"/>
    </source>
</evidence>
<proteinExistence type="inferred from homology"/>
<keyword evidence="3 6" id="KW-0285">Flavoprotein</keyword>
<evidence type="ECO:0000256" key="2">
    <source>
        <dbReference type="ARBA" id="ARBA00009347"/>
    </source>
</evidence>
<dbReference type="InterPro" id="IPR006091">
    <property type="entry name" value="Acyl-CoA_Oxase/DH_mid-dom"/>
</dbReference>
<keyword evidence="5 6" id="KW-0560">Oxidoreductase</keyword>
<dbReference type="OrthoDB" id="9769473at2"/>
<dbReference type="PANTHER" id="PTHR43292:SF3">
    <property type="entry name" value="ACYL-COA DEHYDROGENASE FADE29"/>
    <property type="match status" value="1"/>
</dbReference>
<dbReference type="InterPro" id="IPR009075">
    <property type="entry name" value="AcylCo_DH/oxidase_C"/>
</dbReference>
<comment type="caution">
    <text evidence="10">The sequence shown here is derived from an EMBL/GenBank/DDBJ whole genome shotgun (WGS) entry which is preliminary data.</text>
</comment>
<organism evidence="10 11">
    <name type="scientific">Pseudomonas fluorescens</name>
    <dbReference type="NCBI Taxonomy" id="294"/>
    <lineage>
        <taxon>Bacteria</taxon>
        <taxon>Pseudomonadati</taxon>
        <taxon>Pseudomonadota</taxon>
        <taxon>Gammaproteobacteria</taxon>
        <taxon>Pseudomonadales</taxon>
        <taxon>Pseudomonadaceae</taxon>
        <taxon>Pseudomonas</taxon>
    </lineage>
</organism>
<comment type="similarity">
    <text evidence="2 6">Belongs to the acyl-CoA dehydrogenase family.</text>
</comment>
<feature type="domain" description="Acyl-CoA dehydrogenase/oxidase C-terminal" evidence="7">
    <location>
        <begin position="228"/>
        <end position="371"/>
    </location>
</feature>
<keyword evidence="4 6" id="KW-0274">FAD</keyword>
<evidence type="ECO:0000259" key="9">
    <source>
        <dbReference type="Pfam" id="PF02771"/>
    </source>
</evidence>
<dbReference type="GO" id="GO:0005886">
    <property type="term" value="C:plasma membrane"/>
    <property type="evidence" value="ECO:0007669"/>
    <property type="project" value="TreeGrafter"/>
</dbReference>
<feature type="domain" description="Acyl-CoA dehydrogenase/oxidase N-terminal" evidence="9">
    <location>
        <begin position="6"/>
        <end position="118"/>
    </location>
</feature>
<dbReference type="Pfam" id="PF02770">
    <property type="entry name" value="Acyl-CoA_dh_M"/>
    <property type="match status" value="1"/>
</dbReference>
<comment type="cofactor">
    <cofactor evidence="1 6">
        <name>FAD</name>
        <dbReference type="ChEBI" id="CHEBI:57692"/>
    </cofactor>
</comment>
<reference evidence="10 11" key="1">
    <citation type="submission" date="2015-03" db="EMBL/GenBank/DDBJ databases">
        <title>Comparative genomics of Pseudomonas insights into diversity of traits involved in vanlence and defense.</title>
        <authorList>
            <person name="Qin Y."/>
        </authorList>
    </citation>
    <scope>NUCLEOTIDE SEQUENCE [LARGE SCALE GENOMIC DNA]</scope>
    <source>
        <strain evidence="10 11">C8</strain>
    </source>
</reference>
<dbReference type="Gene3D" id="1.10.540.10">
    <property type="entry name" value="Acyl-CoA dehydrogenase/oxidase, N-terminal domain"/>
    <property type="match status" value="1"/>
</dbReference>
<dbReference type="SUPFAM" id="SSF56645">
    <property type="entry name" value="Acyl-CoA dehydrogenase NM domain-like"/>
    <property type="match status" value="1"/>
</dbReference>
<dbReference type="InterPro" id="IPR013786">
    <property type="entry name" value="AcylCoA_DH/ox_N"/>
</dbReference>
<dbReference type="PANTHER" id="PTHR43292">
    <property type="entry name" value="ACYL-COA DEHYDROGENASE"/>
    <property type="match status" value="1"/>
</dbReference>
<evidence type="ECO:0008006" key="12">
    <source>
        <dbReference type="Google" id="ProtNLM"/>
    </source>
</evidence>
<dbReference type="InterPro" id="IPR036250">
    <property type="entry name" value="AcylCo_DH-like_C"/>
</dbReference>
<evidence type="ECO:0000256" key="5">
    <source>
        <dbReference type="ARBA" id="ARBA00023002"/>
    </source>
</evidence>
<dbReference type="Proteomes" id="UP000033588">
    <property type="component" value="Unassembled WGS sequence"/>
</dbReference>
<evidence type="ECO:0000256" key="4">
    <source>
        <dbReference type="ARBA" id="ARBA00022827"/>
    </source>
</evidence>
<dbReference type="RefSeq" id="WP_046038219.1">
    <property type="nucleotide sequence ID" value="NZ_LACC01000008.1"/>
</dbReference>
<dbReference type="InterPro" id="IPR009100">
    <property type="entry name" value="AcylCoA_DH/oxidase_NM_dom_sf"/>
</dbReference>
<dbReference type="GO" id="GO:0050660">
    <property type="term" value="F:flavin adenine dinucleotide binding"/>
    <property type="evidence" value="ECO:0007669"/>
    <property type="project" value="InterPro"/>
</dbReference>
<dbReference type="AlphaFoldDB" id="A0A0F4TY84"/>
<dbReference type="Gene3D" id="2.40.110.10">
    <property type="entry name" value="Butyryl-CoA Dehydrogenase, subunit A, domain 2"/>
    <property type="match status" value="1"/>
</dbReference>
<dbReference type="InterPro" id="IPR046373">
    <property type="entry name" value="Acyl-CoA_Oxase/DH_mid-dom_sf"/>
</dbReference>
<sequence>MDYRDTPEEAGFRLELREWFKHNTPANWREVTDPQGLRALSKSWHKALYASGYIGLNWPKEYGGQGLSATFDAILNDEAGRADSPRLPAMVNYLGRAIFTYGTEEQKQHFLPTLLSGEVQWCQGFSEPGAGSDLASLRTRAEQDGDHYVVNGQKMWTSGALQADWCLLLARTDSNAAKHKGISCLLTPLDAPGITVKPIVLHSGEPETAEVFFDDVRIPASQRISAPGDGWRIAMTTVSYERGASDTGSISALRRQLREIEQIAAERGLLADTSTRHKLARAHVDIEALSLNVAQQLSLRLAGRDPGPEGSVGKLLWSKAAQYTMHVALDVLGADALTGNAPRWLAEYFTSRPVSVYGGSSQIQKNILARMLDMPR</sequence>
<dbReference type="GO" id="GO:0016627">
    <property type="term" value="F:oxidoreductase activity, acting on the CH-CH group of donors"/>
    <property type="evidence" value="ECO:0007669"/>
    <property type="project" value="InterPro"/>
</dbReference>
<dbReference type="InterPro" id="IPR037069">
    <property type="entry name" value="AcylCoA_DH/ox_N_sf"/>
</dbReference>
<gene>
    <name evidence="10" type="ORF">VC35_05245</name>
</gene>
<evidence type="ECO:0000259" key="7">
    <source>
        <dbReference type="Pfam" id="PF00441"/>
    </source>
</evidence>
<accession>A0A0F4TY84</accession>
<name>A0A0F4TY84_PSEFL</name>
<dbReference type="Pfam" id="PF00441">
    <property type="entry name" value="Acyl-CoA_dh_1"/>
    <property type="match status" value="1"/>
</dbReference>
<evidence type="ECO:0000313" key="11">
    <source>
        <dbReference type="Proteomes" id="UP000033588"/>
    </source>
</evidence>
<dbReference type="SUPFAM" id="SSF47203">
    <property type="entry name" value="Acyl-CoA dehydrogenase C-terminal domain-like"/>
    <property type="match status" value="1"/>
</dbReference>
<dbReference type="EMBL" id="LACC01000008">
    <property type="protein sequence ID" value="KJZ49403.1"/>
    <property type="molecule type" value="Genomic_DNA"/>
</dbReference>
<dbReference type="FunFam" id="2.40.110.10:FF:000011">
    <property type="entry name" value="Acyl-CoA dehydrogenase FadE34"/>
    <property type="match status" value="1"/>
</dbReference>
<evidence type="ECO:0000256" key="1">
    <source>
        <dbReference type="ARBA" id="ARBA00001974"/>
    </source>
</evidence>
<dbReference type="InterPro" id="IPR052161">
    <property type="entry name" value="Mycobact_Acyl-CoA_DH"/>
</dbReference>
<protein>
    <recommendedName>
        <fullName evidence="12">Acyl-CoA dehydrogenase</fullName>
    </recommendedName>
</protein>
<dbReference type="PATRIC" id="fig|294.132.peg.5621"/>